<dbReference type="Gene3D" id="3.40.50.300">
    <property type="entry name" value="P-loop containing nucleotide triphosphate hydrolases"/>
    <property type="match status" value="1"/>
</dbReference>
<dbReference type="PANTHER" id="PTHR43603">
    <property type="entry name" value="COBW DOMAIN-CONTAINING PROTEIN DDB_G0274527"/>
    <property type="match status" value="1"/>
</dbReference>
<comment type="catalytic activity">
    <reaction evidence="5">
        <text>GTP + H2O = GDP + phosphate + H(+)</text>
        <dbReference type="Rhea" id="RHEA:19669"/>
        <dbReference type="ChEBI" id="CHEBI:15377"/>
        <dbReference type="ChEBI" id="CHEBI:15378"/>
        <dbReference type="ChEBI" id="CHEBI:37565"/>
        <dbReference type="ChEBI" id="CHEBI:43474"/>
        <dbReference type="ChEBI" id="CHEBI:58189"/>
    </reaction>
    <physiologicalReaction direction="left-to-right" evidence="5">
        <dbReference type="Rhea" id="RHEA:19670"/>
    </physiologicalReaction>
</comment>
<dbReference type="SUPFAM" id="SSF52540">
    <property type="entry name" value="P-loop containing nucleoside triphosphate hydrolases"/>
    <property type="match status" value="1"/>
</dbReference>
<dbReference type="GO" id="GO:0016787">
    <property type="term" value="F:hydrolase activity"/>
    <property type="evidence" value="ECO:0007669"/>
    <property type="project" value="UniProtKB-KW"/>
</dbReference>
<evidence type="ECO:0000256" key="4">
    <source>
        <dbReference type="ARBA" id="ARBA00034320"/>
    </source>
</evidence>
<evidence type="ECO:0000313" key="8">
    <source>
        <dbReference type="EMBL" id="AUX10789.1"/>
    </source>
</evidence>
<dbReference type="OrthoDB" id="359387at2157"/>
<evidence type="ECO:0000256" key="6">
    <source>
        <dbReference type="SAM" id="MobiDB-lite"/>
    </source>
</evidence>
<evidence type="ECO:0000256" key="5">
    <source>
        <dbReference type="ARBA" id="ARBA00049117"/>
    </source>
</evidence>
<protein>
    <submittedName>
        <fullName evidence="8">GTPase, G3E family</fullName>
    </submittedName>
</protein>
<evidence type="ECO:0000256" key="2">
    <source>
        <dbReference type="ARBA" id="ARBA00022801"/>
    </source>
</evidence>
<name>A0A343TNW7_9EURY</name>
<dbReference type="CDD" id="cd03112">
    <property type="entry name" value="CobW-like"/>
    <property type="match status" value="1"/>
</dbReference>
<dbReference type="GeneID" id="37879548"/>
<dbReference type="InterPro" id="IPR003495">
    <property type="entry name" value="CobW/HypB/UreG_nucleotide-bd"/>
</dbReference>
<evidence type="ECO:0000313" key="9">
    <source>
        <dbReference type="Proteomes" id="UP000263012"/>
    </source>
</evidence>
<dbReference type="Proteomes" id="UP000263012">
    <property type="component" value="Chromosome"/>
</dbReference>
<feature type="domain" description="CobW C-terminal" evidence="7">
    <location>
        <begin position="265"/>
        <end position="378"/>
    </location>
</feature>
<keyword evidence="3" id="KW-0143">Chaperone</keyword>
<sequence>MTTSKIPVTLLSGSLGAGKTSTLNHLLVNAGNRRIAVLVNDMGEINIDAELLSAGTDVAADGGIAELSNGCICCERQDDLETEVARLADERDFDYLVVEASGISEPEPVARLFTTASRAAAAYELDTLATVVDATQFLETFDDSETVERKTAPGAEDRPLSDLLVEQIETANVLLLNKCDLVDDEELELAEELLSTLNPGAKVVRTVHGQIDPEEILATGCFDPDNLGEVGGAPTFEIDHPEDGHHDHEHDHDHDHATPERTYGITSISYRRRRPFHPERLWEVVNDLPGAVVRSKGLCWLAGQDDVAVSYSQAGPTVRFEAVGPWIAGLPEIERDLYRDGNRDLPWDDEHGDRRTELVFIGHDVDDAGITERLDACLVTDDEWENMGRKPTDQGAGYPTEIGASVEIDLR</sequence>
<gene>
    <name evidence="8" type="ORF">AArcSl_3183</name>
</gene>
<accession>A0A343TNW7</accession>
<dbReference type="EMBL" id="CP025066">
    <property type="protein sequence ID" value="AUX10789.1"/>
    <property type="molecule type" value="Genomic_DNA"/>
</dbReference>
<keyword evidence="9" id="KW-1185">Reference proteome</keyword>
<comment type="similarity">
    <text evidence="4">Belongs to the SIMIBI class G3E GTPase family. ZNG1 subfamily.</text>
</comment>
<feature type="region of interest" description="Disordered" evidence="6">
    <location>
        <begin position="240"/>
        <end position="260"/>
    </location>
</feature>
<evidence type="ECO:0000256" key="3">
    <source>
        <dbReference type="ARBA" id="ARBA00023186"/>
    </source>
</evidence>
<dbReference type="Gene3D" id="3.30.1220.10">
    <property type="entry name" value="CobW-like, C-terminal domain"/>
    <property type="match status" value="1"/>
</dbReference>
<dbReference type="KEGG" id="hdf:AArcSl_3183"/>
<proteinExistence type="inferred from homology"/>
<dbReference type="GO" id="GO:0000166">
    <property type="term" value="F:nucleotide binding"/>
    <property type="evidence" value="ECO:0007669"/>
    <property type="project" value="UniProtKB-KW"/>
</dbReference>
<keyword evidence="2" id="KW-0378">Hydrolase</keyword>
<evidence type="ECO:0000256" key="1">
    <source>
        <dbReference type="ARBA" id="ARBA00022741"/>
    </source>
</evidence>
<keyword evidence="1" id="KW-0547">Nucleotide-binding</keyword>
<dbReference type="RefSeq" id="WP_119821411.1">
    <property type="nucleotide sequence ID" value="NZ_CP025066.1"/>
</dbReference>
<dbReference type="InterPro" id="IPR027417">
    <property type="entry name" value="P-loop_NTPase"/>
</dbReference>
<dbReference type="Pfam" id="PF02492">
    <property type="entry name" value="cobW"/>
    <property type="match status" value="1"/>
</dbReference>
<reference evidence="9" key="1">
    <citation type="submission" date="2017-11" db="EMBL/GenBank/DDBJ databases">
        <title>Phenotypic and genomic properties of facultatively anaerobic sulfur-reducing natronoarchaea from hypersaline soda lakes.</title>
        <authorList>
            <person name="Sorokin D.Y."/>
            <person name="Kublanov I.V."/>
            <person name="Roman P."/>
            <person name="Sinninghe Damste J.S."/>
            <person name="Golyshin P.N."/>
            <person name="Rojo D."/>
            <person name="Ciordia S."/>
            <person name="Mena M.D.C."/>
            <person name="Ferrer M."/>
            <person name="Messina E."/>
            <person name="Smedile F."/>
            <person name="La Spada G."/>
            <person name="La Cono V."/>
            <person name="Yakimov M.M."/>
        </authorList>
    </citation>
    <scope>NUCLEOTIDE SEQUENCE [LARGE SCALE GENOMIC DNA]</scope>
    <source>
        <strain evidence="9">AArc-Sl</strain>
    </source>
</reference>
<dbReference type="Pfam" id="PF07683">
    <property type="entry name" value="CobW_C"/>
    <property type="match status" value="1"/>
</dbReference>
<evidence type="ECO:0000259" key="7">
    <source>
        <dbReference type="SMART" id="SM00833"/>
    </source>
</evidence>
<dbReference type="PANTHER" id="PTHR43603:SF1">
    <property type="entry name" value="ZINC-REGULATED GTPASE METALLOPROTEIN ACTIVATOR 1"/>
    <property type="match status" value="1"/>
</dbReference>
<dbReference type="InterPro" id="IPR011629">
    <property type="entry name" value="CobW-like_C"/>
</dbReference>
<feature type="compositionally biased region" description="Basic and acidic residues" evidence="6">
    <location>
        <begin position="240"/>
        <end position="259"/>
    </location>
</feature>
<dbReference type="AlphaFoldDB" id="A0A343TNW7"/>
<dbReference type="InterPro" id="IPR051927">
    <property type="entry name" value="Zn_Chap_cDPG_Synth"/>
</dbReference>
<organism evidence="8 9">
    <name type="scientific">Halalkaliarchaeum desulfuricum</name>
    <dbReference type="NCBI Taxonomy" id="2055893"/>
    <lineage>
        <taxon>Archaea</taxon>
        <taxon>Methanobacteriati</taxon>
        <taxon>Methanobacteriota</taxon>
        <taxon>Stenosarchaea group</taxon>
        <taxon>Halobacteria</taxon>
        <taxon>Halobacteriales</taxon>
        <taxon>Haloferacaceae</taxon>
        <taxon>Halalkaliarchaeum</taxon>
    </lineage>
</organism>
<dbReference type="InterPro" id="IPR036627">
    <property type="entry name" value="CobW-likC_sf"/>
</dbReference>
<dbReference type="SMART" id="SM00833">
    <property type="entry name" value="CobW_C"/>
    <property type="match status" value="1"/>
</dbReference>